<sequence length="130" mass="14296">MHRVKVALLLSCLLLLHFTAPTAGQKINLVKVGHCVEIALELTASVAAKIMPLMKELLNCVGYAPKISTARVSRVQLLVIIYQFVHKALMGERLTCLLNAYMTLSSVLGPNLEKMSSLQCSYLFVKPPLC</sequence>
<proteinExistence type="predicted"/>
<dbReference type="EMBL" id="OUUW01000001">
    <property type="protein sequence ID" value="SPP72793.1"/>
    <property type="molecule type" value="Genomic_DNA"/>
</dbReference>
<dbReference type="Pfam" id="PF06313">
    <property type="entry name" value="ACP53EA"/>
    <property type="match status" value="1"/>
</dbReference>
<feature type="chain" id="PRO_5017386742" description="Accessory gland protein Acp53Ea" evidence="1">
    <location>
        <begin position="25"/>
        <end position="130"/>
    </location>
</feature>
<reference evidence="3" key="1">
    <citation type="submission" date="2018-01" db="EMBL/GenBank/DDBJ databases">
        <authorList>
            <person name="Alioto T."/>
            <person name="Alioto T."/>
        </authorList>
    </citation>
    <scope>NUCLEOTIDE SEQUENCE [LARGE SCALE GENOMIC DNA]</scope>
</reference>
<evidence type="ECO:0000256" key="1">
    <source>
        <dbReference type="SAM" id="SignalP"/>
    </source>
</evidence>
<evidence type="ECO:0000313" key="3">
    <source>
        <dbReference type="Proteomes" id="UP000268350"/>
    </source>
</evidence>
<gene>
    <name evidence="2" type="ORF">DGUA_6G000181</name>
</gene>
<feature type="signal peptide" evidence="1">
    <location>
        <begin position="1"/>
        <end position="24"/>
    </location>
</feature>
<accession>A0A3B0J1R6</accession>
<name>A0A3B0J1R6_DROGU</name>
<dbReference type="InterPro" id="IPR009392">
    <property type="entry name" value="ACP53EA"/>
</dbReference>
<dbReference type="OrthoDB" id="7854281at2759"/>
<dbReference type="AlphaFoldDB" id="A0A3B0J1R6"/>
<dbReference type="OMA" id="ASCINFF"/>
<keyword evidence="3" id="KW-1185">Reference proteome</keyword>
<evidence type="ECO:0000313" key="2">
    <source>
        <dbReference type="EMBL" id="SPP72793.1"/>
    </source>
</evidence>
<protein>
    <recommendedName>
        <fullName evidence="4">Accessory gland protein Acp53Ea</fullName>
    </recommendedName>
</protein>
<evidence type="ECO:0008006" key="4">
    <source>
        <dbReference type="Google" id="ProtNLM"/>
    </source>
</evidence>
<keyword evidence="1" id="KW-0732">Signal</keyword>
<dbReference type="Proteomes" id="UP000268350">
    <property type="component" value="Unassembled WGS sequence"/>
</dbReference>
<organism evidence="2 3">
    <name type="scientific">Drosophila guanche</name>
    <name type="common">Fruit fly</name>
    <dbReference type="NCBI Taxonomy" id="7266"/>
    <lineage>
        <taxon>Eukaryota</taxon>
        <taxon>Metazoa</taxon>
        <taxon>Ecdysozoa</taxon>
        <taxon>Arthropoda</taxon>
        <taxon>Hexapoda</taxon>
        <taxon>Insecta</taxon>
        <taxon>Pterygota</taxon>
        <taxon>Neoptera</taxon>
        <taxon>Endopterygota</taxon>
        <taxon>Diptera</taxon>
        <taxon>Brachycera</taxon>
        <taxon>Muscomorpha</taxon>
        <taxon>Ephydroidea</taxon>
        <taxon>Drosophilidae</taxon>
        <taxon>Drosophila</taxon>
        <taxon>Sophophora</taxon>
    </lineage>
</organism>